<sequence>MLSIRFNSVADLKPFKTMWRVKVSIVRLWKQYSAAGGLTIEMVIIDSNGDKIHASVKKELMNFIFRGAQREKPYDDRLL</sequence>
<evidence type="ECO:0000313" key="3">
    <source>
        <dbReference type="Proteomes" id="UP000824890"/>
    </source>
</evidence>
<proteinExistence type="predicted"/>
<gene>
    <name evidence="2" type="ORF">HID58_017928</name>
</gene>
<accession>A0ABQ8D9N6</accession>
<evidence type="ECO:0000313" key="2">
    <source>
        <dbReference type="EMBL" id="KAH0925672.1"/>
    </source>
</evidence>
<feature type="domain" description="Replication protein A 70 kDa DNA-binding subunit B/D first OB fold" evidence="1">
    <location>
        <begin position="6"/>
        <end position="66"/>
    </location>
</feature>
<dbReference type="SUPFAM" id="SSF50249">
    <property type="entry name" value="Nucleic acid-binding proteins"/>
    <property type="match status" value="1"/>
</dbReference>
<dbReference type="Gene3D" id="2.40.50.140">
    <property type="entry name" value="Nucleic acid-binding proteins"/>
    <property type="match status" value="1"/>
</dbReference>
<comment type="caution">
    <text evidence="2">The sequence shown here is derived from an EMBL/GenBank/DDBJ whole genome shotgun (WGS) entry which is preliminary data.</text>
</comment>
<dbReference type="InterPro" id="IPR003871">
    <property type="entry name" value="RFA1B/D_OB_1st"/>
</dbReference>
<dbReference type="EMBL" id="JAGKQM010000005">
    <property type="protein sequence ID" value="KAH0925672.1"/>
    <property type="molecule type" value="Genomic_DNA"/>
</dbReference>
<keyword evidence="3" id="KW-1185">Reference proteome</keyword>
<reference evidence="2 3" key="1">
    <citation type="submission" date="2021-05" db="EMBL/GenBank/DDBJ databases">
        <title>Genome Assembly of Synthetic Allotetraploid Brassica napus Reveals Homoeologous Exchanges between Subgenomes.</title>
        <authorList>
            <person name="Davis J.T."/>
        </authorList>
    </citation>
    <scope>NUCLEOTIDE SEQUENCE [LARGE SCALE GENOMIC DNA]</scope>
    <source>
        <strain evidence="3">cv. Da-Ae</strain>
        <tissue evidence="2">Seedling</tissue>
    </source>
</reference>
<dbReference type="InterPro" id="IPR012340">
    <property type="entry name" value="NA-bd_OB-fold"/>
</dbReference>
<evidence type="ECO:0000259" key="1">
    <source>
        <dbReference type="Pfam" id="PF02721"/>
    </source>
</evidence>
<protein>
    <recommendedName>
        <fullName evidence="1">Replication protein A 70 kDa DNA-binding subunit B/D first OB fold domain-containing protein</fullName>
    </recommendedName>
</protein>
<dbReference type="Proteomes" id="UP000824890">
    <property type="component" value="Unassembled WGS sequence"/>
</dbReference>
<organism evidence="2 3">
    <name type="scientific">Brassica napus</name>
    <name type="common">Rape</name>
    <dbReference type="NCBI Taxonomy" id="3708"/>
    <lineage>
        <taxon>Eukaryota</taxon>
        <taxon>Viridiplantae</taxon>
        <taxon>Streptophyta</taxon>
        <taxon>Embryophyta</taxon>
        <taxon>Tracheophyta</taxon>
        <taxon>Spermatophyta</taxon>
        <taxon>Magnoliopsida</taxon>
        <taxon>eudicotyledons</taxon>
        <taxon>Gunneridae</taxon>
        <taxon>Pentapetalae</taxon>
        <taxon>rosids</taxon>
        <taxon>malvids</taxon>
        <taxon>Brassicales</taxon>
        <taxon>Brassicaceae</taxon>
        <taxon>Brassiceae</taxon>
        <taxon>Brassica</taxon>
    </lineage>
</organism>
<name>A0ABQ8D9N6_BRANA</name>
<dbReference type="Pfam" id="PF02721">
    <property type="entry name" value="DUF223"/>
    <property type="match status" value="1"/>
</dbReference>